<dbReference type="AlphaFoldDB" id="K7LAP1"/>
<gene>
    <name evidence="1" type="ORF">GLYMA_08G350200</name>
</gene>
<evidence type="ECO:0000313" key="3">
    <source>
        <dbReference type="Proteomes" id="UP000008827"/>
    </source>
</evidence>
<proteinExistence type="predicted"/>
<dbReference type="Gramene" id="KRH46674">
    <property type="protein sequence ID" value="KRH46674"/>
    <property type="gene ID" value="GLYMA_08G350200"/>
</dbReference>
<protein>
    <submittedName>
        <fullName evidence="1 2">Uncharacterized protein</fullName>
    </submittedName>
</protein>
<organism evidence="1">
    <name type="scientific">Glycine max</name>
    <name type="common">Soybean</name>
    <name type="synonym">Glycine hispida</name>
    <dbReference type="NCBI Taxonomy" id="3847"/>
    <lineage>
        <taxon>Eukaryota</taxon>
        <taxon>Viridiplantae</taxon>
        <taxon>Streptophyta</taxon>
        <taxon>Embryophyta</taxon>
        <taxon>Tracheophyta</taxon>
        <taxon>Spermatophyta</taxon>
        <taxon>Magnoliopsida</taxon>
        <taxon>eudicotyledons</taxon>
        <taxon>Gunneridae</taxon>
        <taxon>Pentapetalae</taxon>
        <taxon>rosids</taxon>
        <taxon>fabids</taxon>
        <taxon>Fabales</taxon>
        <taxon>Fabaceae</taxon>
        <taxon>Papilionoideae</taxon>
        <taxon>50 kb inversion clade</taxon>
        <taxon>NPAAA clade</taxon>
        <taxon>indigoferoid/millettioid clade</taxon>
        <taxon>Phaseoleae</taxon>
        <taxon>Glycine</taxon>
        <taxon>Glycine subgen. Soja</taxon>
    </lineage>
</organism>
<dbReference type="EMBL" id="CM000841">
    <property type="protein sequence ID" value="KRH46674.1"/>
    <property type="molecule type" value="Genomic_DNA"/>
</dbReference>
<reference evidence="1 2" key="1">
    <citation type="journal article" date="2010" name="Nature">
        <title>Genome sequence of the palaeopolyploid soybean.</title>
        <authorList>
            <person name="Schmutz J."/>
            <person name="Cannon S.B."/>
            <person name="Schlueter J."/>
            <person name="Ma J."/>
            <person name="Mitros T."/>
            <person name="Nelson W."/>
            <person name="Hyten D.L."/>
            <person name="Song Q."/>
            <person name="Thelen J.J."/>
            <person name="Cheng J."/>
            <person name="Xu D."/>
            <person name="Hellsten U."/>
            <person name="May G.D."/>
            <person name="Yu Y."/>
            <person name="Sakurai T."/>
            <person name="Umezawa T."/>
            <person name="Bhattacharyya M.K."/>
            <person name="Sandhu D."/>
            <person name="Valliyodan B."/>
            <person name="Lindquist E."/>
            <person name="Peto M."/>
            <person name="Grant D."/>
            <person name="Shu S."/>
            <person name="Goodstein D."/>
            <person name="Barry K."/>
            <person name="Futrell-Griggs M."/>
            <person name="Abernathy B."/>
            <person name="Du J."/>
            <person name="Tian Z."/>
            <person name="Zhu L."/>
            <person name="Gill N."/>
            <person name="Joshi T."/>
            <person name="Libault M."/>
            <person name="Sethuraman A."/>
            <person name="Zhang X.-C."/>
            <person name="Shinozaki K."/>
            <person name="Nguyen H.T."/>
            <person name="Wing R.A."/>
            <person name="Cregan P."/>
            <person name="Specht J."/>
            <person name="Grimwood J."/>
            <person name="Rokhsar D."/>
            <person name="Stacey G."/>
            <person name="Shoemaker R.C."/>
            <person name="Jackson S.A."/>
        </authorList>
    </citation>
    <scope>NUCLEOTIDE SEQUENCE [LARGE SCALE GENOMIC DNA]</scope>
    <source>
        <strain evidence="2">cv. Williams 82</strain>
        <tissue evidence="1">Callus</tissue>
    </source>
</reference>
<dbReference type="Proteomes" id="UP000008827">
    <property type="component" value="Chromosome 8"/>
</dbReference>
<accession>K7LAP1</accession>
<sequence length="80" mass="9754">MIVWEKLFMKYGERYYIEHEILTMIWPYRSMYLHFQDVFVNKHAFLTFTLPSLIEAYHLSDMNIGFCNCEEFIVLVFSSL</sequence>
<keyword evidence="3" id="KW-1185">Reference proteome</keyword>
<dbReference type="HOGENOM" id="CLU_2594569_0_0_1"/>
<dbReference type="EnsemblPlants" id="KRH46674">
    <property type="protein sequence ID" value="KRH46674"/>
    <property type="gene ID" value="GLYMA_08G350200"/>
</dbReference>
<reference evidence="1" key="3">
    <citation type="submission" date="2018-07" db="EMBL/GenBank/DDBJ databases">
        <title>WGS assembly of Glycine max.</title>
        <authorList>
            <person name="Schmutz J."/>
            <person name="Cannon S."/>
            <person name="Schlueter J."/>
            <person name="Ma J."/>
            <person name="Mitros T."/>
            <person name="Nelson W."/>
            <person name="Hyten D."/>
            <person name="Song Q."/>
            <person name="Thelen J."/>
            <person name="Cheng J."/>
            <person name="Xu D."/>
            <person name="Hellsten U."/>
            <person name="May G."/>
            <person name="Yu Y."/>
            <person name="Sakurai T."/>
            <person name="Umezawa T."/>
            <person name="Bhattacharyya M."/>
            <person name="Sandhu D."/>
            <person name="Valliyodan B."/>
            <person name="Lindquist E."/>
            <person name="Peto M."/>
            <person name="Grant D."/>
            <person name="Shu S."/>
            <person name="Goodstein D."/>
            <person name="Barry K."/>
            <person name="Futrell-Griggs M."/>
            <person name="Abernathy B."/>
            <person name="Du J."/>
            <person name="Tian Z."/>
            <person name="Zhu L."/>
            <person name="Gill N."/>
            <person name="Joshi T."/>
            <person name="Libault M."/>
            <person name="Sethuraman A."/>
            <person name="Zhang X."/>
            <person name="Shinozaki K."/>
            <person name="Nguyen H."/>
            <person name="Wing R."/>
            <person name="Cregan P."/>
            <person name="Specht J."/>
            <person name="Grimwood J."/>
            <person name="Rokhsar D."/>
            <person name="Stacey G."/>
            <person name="Shoemaker R."/>
            <person name="Jackson S."/>
        </authorList>
    </citation>
    <scope>NUCLEOTIDE SEQUENCE</scope>
    <source>
        <tissue evidence="1">Callus</tissue>
    </source>
</reference>
<evidence type="ECO:0000313" key="2">
    <source>
        <dbReference type="EnsemblPlants" id="KRH46674"/>
    </source>
</evidence>
<reference evidence="2" key="2">
    <citation type="submission" date="2018-02" db="UniProtKB">
        <authorList>
            <consortium name="EnsemblPlants"/>
        </authorList>
    </citation>
    <scope>IDENTIFICATION</scope>
    <source>
        <strain evidence="2">Williams 82</strain>
    </source>
</reference>
<name>K7LAP1_SOYBN</name>
<evidence type="ECO:0000313" key="1">
    <source>
        <dbReference type="EMBL" id="KRH46674.1"/>
    </source>
</evidence>
<dbReference type="InParanoid" id="K7LAP1"/>
<dbReference type="PaxDb" id="3847-GLYMA08G46470.1"/>